<protein>
    <submittedName>
        <fullName evidence="2">Uncharacterized protein</fullName>
    </submittedName>
</protein>
<evidence type="ECO:0000313" key="3">
    <source>
        <dbReference type="Proteomes" id="UP001374579"/>
    </source>
</evidence>
<keyword evidence="3" id="KW-1185">Reference proteome</keyword>
<feature type="compositionally biased region" description="Polar residues" evidence="1">
    <location>
        <begin position="820"/>
        <end position="837"/>
    </location>
</feature>
<accession>A0AAN9AQC9</accession>
<reference evidence="2 3" key="1">
    <citation type="submission" date="2024-02" db="EMBL/GenBank/DDBJ databases">
        <title>Chromosome-scale genome assembly of the rough periwinkle Littorina saxatilis.</title>
        <authorList>
            <person name="De Jode A."/>
            <person name="Faria R."/>
            <person name="Formenti G."/>
            <person name="Sims Y."/>
            <person name="Smith T.P."/>
            <person name="Tracey A."/>
            <person name="Wood J.M.D."/>
            <person name="Zagrodzka Z.B."/>
            <person name="Johannesson K."/>
            <person name="Butlin R.K."/>
            <person name="Leder E.H."/>
        </authorList>
    </citation>
    <scope>NUCLEOTIDE SEQUENCE [LARGE SCALE GENOMIC DNA]</scope>
    <source>
        <strain evidence="2">Snail1</strain>
        <tissue evidence="2">Muscle</tissue>
    </source>
</reference>
<feature type="compositionally biased region" description="Acidic residues" evidence="1">
    <location>
        <begin position="572"/>
        <end position="581"/>
    </location>
</feature>
<feature type="compositionally biased region" description="Basic and acidic residues" evidence="1">
    <location>
        <begin position="81"/>
        <end position="107"/>
    </location>
</feature>
<feature type="compositionally biased region" description="Polar residues" evidence="1">
    <location>
        <begin position="793"/>
        <end position="812"/>
    </location>
</feature>
<dbReference type="EMBL" id="JBAMIC010000024">
    <property type="protein sequence ID" value="KAK7090985.1"/>
    <property type="molecule type" value="Genomic_DNA"/>
</dbReference>
<feature type="region of interest" description="Disordered" evidence="1">
    <location>
        <begin position="525"/>
        <end position="608"/>
    </location>
</feature>
<feature type="compositionally biased region" description="Low complexity" evidence="1">
    <location>
        <begin position="700"/>
        <end position="717"/>
    </location>
</feature>
<organism evidence="2 3">
    <name type="scientific">Littorina saxatilis</name>
    <dbReference type="NCBI Taxonomy" id="31220"/>
    <lineage>
        <taxon>Eukaryota</taxon>
        <taxon>Metazoa</taxon>
        <taxon>Spiralia</taxon>
        <taxon>Lophotrochozoa</taxon>
        <taxon>Mollusca</taxon>
        <taxon>Gastropoda</taxon>
        <taxon>Caenogastropoda</taxon>
        <taxon>Littorinimorpha</taxon>
        <taxon>Littorinoidea</taxon>
        <taxon>Littorinidae</taxon>
        <taxon>Littorina</taxon>
    </lineage>
</organism>
<feature type="region of interest" description="Disordered" evidence="1">
    <location>
        <begin position="624"/>
        <end position="717"/>
    </location>
</feature>
<gene>
    <name evidence="2" type="ORF">V1264_010711</name>
</gene>
<dbReference type="Proteomes" id="UP001374579">
    <property type="component" value="Unassembled WGS sequence"/>
</dbReference>
<feature type="region of interest" description="Disordered" evidence="1">
    <location>
        <begin position="72"/>
        <end position="107"/>
    </location>
</feature>
<proteinExistence type="predicted"/>
<name>A0AAN9AQC9_9CAEN</name>
<feature type="region of interest" description="Disordered" evidence="1">
    <location>
        <begin position="416"/>
        <end position="440"/>
    </location>
</feature>
<feature type="region of interest" description="Disordered" evidence="1">
    <location>
        <begin position="793"/>
        <end position="844"/>
    </location>
</feature>
<comment type="caution">
    <text evidence="2">The sequence shown here is derived from an EMBL/GenBank/DDBJ whole genome shotgun (WGS) entry which is preliminary data.</text>
</comment>
<evidence type="ECO:0000313" key="2">
    <source>
        <dbReference type="EMBL" id="KAK7090985.1"/>
    </source>
</evidence>
<dbReference type="AlphaFoldDB" id="A0AAN9AQC9"/>
<feature type="compositionally biased region" description="Low complexity" evidence="1">
    <location>
        <begin position="420"/>
        <end position="440"/>
    </location>
</feature>
<sequence>MGNKHSVHHVPRTRRQSLMKEEFDFPQPVFDFFDDDWEIYHVEVELKILPPHARTRIKIHVHDYTQEIISEECTGEATPSETEKDLVSEKERSREITSSETEKNHVRERECSREINLSETEKKHVCVDPDVVSVKKPRDESGLRPACFRGTALSSTSTDFQDRTSTVGIRLRDGNSSTKCSQCQCVIETGSWQADVSNENLTNKNVFSAGYDVSNENLTNKNIFSIECSQDSVSNDDLTDTNVASKEDQAETDCVSNDVFLQWELSLEEPCCREDGNMKACRTKDGNTKACRTKDGNTKACRTKDGNTKACRTKDGNTKACRTKDGNMKACRTKDGNTKACRTKDGNTKACRTKDGNMKACRTKENCDLNQLRFAGQDASCDRNTCSPDDTDVDVATTFSTVDQCDAGRDVFPNATSPEAISSKNASSNAASSNATCSNDTASNATSFNDTSSLKCGNQKTALSAGPFSRLCDTCSSSATQNTARSLPVEITTASAMLPKPEPEESLPMEIPTASTMLCKARPHLRSARRKMSDPVLRLKASTPVGSPKLNAKPRKFSLKDDPGWIPNPLDSDSDGEELEDSGVFSDSTGSPRSPAKLHGSTAAGFPSSPRLAARMEHYTATVDSSVRCSARVEHSSTTADSTAAPEPPLREYPTAEELVRKRLALQTGGRRRRYNSEPTPVAPKTPSADTLCGSEEELGSSGDSRPSSVSDDSTCSKSQSRWRLVKLIWGRRASKADAGESAAGVPSSSSGKEDEQQQEDLDQQLEWMTEVPGSEPPTPSEDLEAVDFGAYNSNYTSTQDPPTRRVTFSDSTTHHENLTTESPPNSSQAAKLLTTSEDPEDQGRDVVGQELELDWLCEPEWNNFELELFWSVLRPHMEQLLEHGDAENLPDPCDTVFAMDAGDHKMLDRCLLHVQWHIWKGNYCQAVSDFRAVRRHFRCCAESHLIQSETRDDVENLRLVFQRKRPSRFRLWI</sequence>
<evidence type="ECO:0000256" key="1">
    <source>
        <dbReference type="SAM" id="MobiDB-lite"/>
    </source>
</evidence>
<feature type="region of interest" description="Disordered" evidence="1">
    <location>
        <begin position="734"/>
        <end position="761"/>
    </location>
</feature>